<dbReference type="PROSITE" id="PS51064">
    <property type="entry name" value="IRS_PTB"/>
    <property type="match status" value="1"/>
</dbReference>
<protein>
    <submittedName>
        <fullName evidence="5">Uncharacterized protein LOC108742399 isoform X1</fullName>
    </submittedName>
</protein>
<dbReference type="RefSeq" id="XP_018333102.1">
    <property type="nucleotide sequence ID" value="XM_018477600.1"/>
</dbReference>
<dbReference type="SMART" id="SM00310">
    <property type="entry name" value="PTBI"/>
    <property type="match status" value="1"/>
</dbReference>
<dbReference type="InterPro" id="IPR011993">
    <property type="entry name" value="PH-like_dom_sf"/>
</dbReference>
<dbReference type="SMART" id="SM01244">
    <property type="entry name" value="IRS"/>
    <property type="match status" value="1"/>
</dbReference>
<dbReference type="InterPro" id="IPR037746">
    <property type="entry name" value="Dok-7"/>
</dbReference>
<dbReference type="AlphaFoldDB" id="A0A1W4XJZ9"/>
<accession>A0A1W4XJZ9</accession>
<dbReference type="Gene3D" id="2.30.29.30">
    <property type="entry name" value="Pleckstrin-homology domain (PH domain)/Phosphotyrosine-binding domain (PTB)"/>
    <property type="match status" value="2"/>
</dbReference>
<reference evidence="5" key="1">
    <citation type="submission" date="2025-08" db="UniProtKB">
        <authorList>
            <consortium name="RefSeq"/>
        </authorList>
    </citation>
    <scope>IDENTIFICATION</scope>
    <source>
        <tissue evidence="5">Entire body</tissue>
    </source>
</reference>
<dbReference type="STRING" id="224129.A0A1W4XJZ9"/>
<dbReference type="GO" id="GO:0019901">
    <property type="term" value="F:protein kinase binding"/>
    <property type="evidence" value="ECO:0007669"/>
    <property type="project" value="InterPro"/>
</dbReference>
<evidence type="ECO:0000259" key="2">
    <source>
        <dbReference type="PROSITE" id="PS50003"/>
    </source>
</evidence>
<name>A0A1W4XJZ9_AGRPL</name>
<feature type="region of interest" description="Disordered" evidence="1">
    <location>
        <begin position="594"/>
        <end position="638"/>
    </location>
</feature>
<dbReference type="KEGG" id="apln:108742399"/>
<dbReference type="Proteomes" id="UP000192223">
    <property type="component" value="Unplaced"/>
</dbReference>
<dbReference type="InterPro" id="IPR001849">
    <property type="entry name" value="PH_domain"/>
</dbReference>
<feature type="compositionally biased region" description="Polar residues" evidence="1">
    <location>
        <begin position="600"/>
        <end position="609"/>
    </location>
</feature>
<sequence>MCESAYNSPRVSRRWQEPASCNSSPARSLPRCTPDIFSTDSEGEFDGSASEAVENNFHPASTSPNETVLISGWLKFRDNKKWKQRWGVVSKLSPAADCLHLQLYRDSKERYKQGQTKASLSLEQFVALETGFTLDKESNTVALLCKDVVVVLAFDTRERLMQWQVKLATNLNAGPHFLVLLSSAPAKAKLPAGPARLHVHGQDFSLSSGVPPRLIGTWKLAYLRRYGVVDGRFCFEGGSRCGIGEGVHVLISDQAEEIVQVLQMASQGQLVTGSRRKTLSRNVTATHLIVTGSPRATPSRTDSRRVLELSDHHHLRSDSPFTDLESSYGCTGGTGGEMGLSMGAWADSASSMGIDRCLSCMSKLGAMSRSSTAAAMGHCGGGWGIEHTCDRRSLSSGSDYSTWSQIPTGKGIMGPGGTSSPKRVHSSSPSPLPPTENYDVPKIALPTELKPETAYYDTPRKIKECLASDTIRKPCGCVLRLRPSDVCPCHRLSMPSQEQIGSKEPSNTPQLPPKGCHDYANIEPAAANYTNLTFCRSLELYENAATIAKIVSESTPQMQCTECSHNQEDYLEMTPLKGIPGYLPMSMPSAFNKGNLDKGISNSNPNLNGQPIAKPPPLPLRQAQRNSSTEHGGGCRSPPPPPICSIKLPPCNCSVVRRSSSVPCKATITNRDSSSSADSGVWEASAPRRSRSYDPLRELNFRFQKSEEKSTSAEAAVPVCTIVPGSSNGSAASDLSDYLETLSTSSHSSAGGINGEQTTTSNPPSCMLRPRSGGEYLSLQRLIGPVPEERHD</sequence>
<feature type="region of interest" description="Disordered" evidence="1">
    <location>
        <begin position="668"/>
        <end position="687"/>
    </location>
</feature>
<feature type="domain" description="IRS-type PTB" evidence="3">
    <location>
        <begin position="171"/>
        <end position="276"/>
    </location>
</feature>
<feature type="compositionally biased region" description="Polar residues" evidence="1">
    <location>
        <begin position="668"/>
        <end position="678"/>
    </location>
</feature>
<gene>
    <name evidence="5" type="primary">LOC108742399</name>
</gene>
<dbReference type="GO" id="GO:0007528">
    <property type="term" value="P:neuromuscular junction development"/>
    <property type="evidence" value="ECO:0007669"/>
    <property type="project" value="TreeGrafter"/>
</dbReference>
<feature type="region of interest" description="Disordered" evidence="1">
    <location>
        <begin position="405"/>
        <end position="439"/>
    </location>
</feature>
<evidence type="ECO:0000256" key="1">
    <source>
        <dbReference type="SAM" id="MobiDB-lite"/>
    </source>
</evidence>
<feature type="compositionally biased region" description="Polar residues" evidence="1">
    <location>
        <begin position="743"/>
        <end position="764"/>
    </location>
</feature>
<dbReference type="InterPro" id="IPR002404">
    <property type="entry name" value="IRS_PTB"/>
</dbReference>
<dbReference type="InParanoid" id="A0A1W4XJZ9"/>
<keyword evidence="4" id="KW-1185">Reference proteome</keyword>
<dbReference type="PANTHER" id="PTHR21636:SF2">
    <property type="entry name" value="PROTEIN DOK-7"/>
    <property type="match status" value="1"/>
</dbReference>
<evidence type="ECO:0000259" key="3">
    <source>
        <dbReference type="PROSITE" id="PS51064"/>
    </source>
</evidence>
<dbReference type="OrthoDB" id="6537982at2759"/>
<feature type="domain" description="PH" evidence="2">
    <location>
        <begin position="67"/>
        <end position="172"/>
    </location>
</feature>
<evidence type="ECO:0000313" key="5">
    <source>
        <dbReference type="RefSeq" id="XP_018333102.1"/>
    </source>
</evidence>
<dbReference type="PROSITE" id="PS50003">
    <property type="entry name" value="PH_DOMAIN"/>
    <property type="match status" value="1"/>
</dbReference>
<feature type="region of interest" description="Disordered" evidence="1">
    <location>
        <begin position="743"/>
        <end position="774"/>
    </location>
</feature>
<proteinExistence type="predicted"/>
<dbReference type="Pfam" id="PF02174">
    <property type="entry name" value="IRS"/>
    <property type="match status" value="1"/>
</dbReference>
<dbReference type="SUPFAM" id="SSF50729">
    <property type="entry name" value="PH domain-like"/>
    <property type="match status" value="2"/>
</dbReference>
<dbReference type="PANTHER" id="PTHR21636">
    <property type="entry name" value="PROTEIN DOK-7"/>
    <property type="match status" value="1"/>
</dbReference>
<dbReference type="GeneID" id="108742399"/>
<organism evidence="4 5">
    <name type="scientific">Agrilus planipennis</name>
    <name type="common">Emerald ash borer</name>
    <name type="synonym">Agrilus marcopoli</name>
    <dbReference type="NCBI Taxonomy" id="224129"/>
    <lineage>
        <taxon>Eukaryota</taxon>
        <taxon>Metazoa</taxon>
        <taxon>Ecdysozoa</taxon>
        <taxon>Arthropoda</taxon>
        <taxon>Hexapoda</taxon>
        <taxon>Insecta</taxon>
        <taxon>Pterygota</taxon>
        <taxon>Neoptera</taxon>
        <taxon>Endopterygota</taxon>
        <taxon>Coleoptera</taxon>
        <taxon>Polyphaga</taxon>
        <taxon>Elateriformia</taxon>
        <taxon>Buprestoidea</taxon>
        <taxon>Buprestidae</taxon>
        <taxon>Agrilinae</taxon>
        <taxon>Agrilus</taxon>
    </lineage>
</organism>
<evidence type="ECO:0000313" key="4">
    <source>
        <dbReference type="Proteomes" id="UP000192223"/>
    </source>
</evidence>